<evidence type="ECO:0000313" key="7">
    <source>
        <dbReference type="Proteomes" id="UP000078503"/>
    </source>
</evidence>
<dbReference type="InterPro" id="IPR011990">
    <property type="entry name" value="TPR-like_helical_dom_sf"/>
</dbReference>
<keyword evidence="4" id="KW-1133">Transmembrane helix</keyword>
<dbReference type="SUPFAM" id="SSF46894">
    <property type="entry name" value="C-terminal effector domain of the bipartite response regulators"/>
    <property type="match status" value="1"/>
</dbReference>
<accession>A0A178K2A5</accession>
<evidence type="ECO:0000256" key="3">
    <source>
        <dbReference type="SAM" id="MobiDB-lite"/>
    </source>
</evidence>
<dbReference type="Gene3D" id="1.10.10.10">
    <property type="entry name" value="Winged helix-like DNA-binding domain superfamily/Winged helix DNA-binding domain"/>
    <property type="match status" value="1"/>
</dbReference>
<dbReference type="InterPro" id="IPR036388">
    <property type="entry name" value="WH-like_DNA-bd_sf"/>
</dbReference>
<dbReference type="GO" id="GO:0000160">
    <property type="term" value="P:phosphorelay signal transduction system"/>
    <property type="evidence" value="ECO:0007669"/>
    <property type="project" value="InterPro"/>
</dbReference>
<dbReference type="PROSITE" id="PS51755">
    <property type="entry name" value="OMPR_PHOB"/>
    <property type="match status" value="1"/>
</dbReference>
<gene>
    <name evidence="6" type="ORF">A3K86_21135</name>
</gene>
<dbReference type="SMART" id="SM00862">
    <property type="entry name" value="Trans_reg_C"/>
    <property type="match status" value="1"/>
</dbReference>
<dbReference type="GO" id="GO:0006355">
    <property type="term" value="P:regulation of DNA-templated transcription"/>
    <property type="evidence" value="ECO:0007669"/>
    <property type="project" value="InterPro"/>
</dbReference>
<proteinExistence type="predicted"/>
<dbReference type="STRING" id="858640.A3K86_21135"/>
<dbReference type="InterPro" id="IPR001867">
    <property type="entry name" value="OmpR/PhoB-type_DNA-bd"/>
</dbReference>
<feature type="compositionally biased region" description="Polar residues" evidence="3">
    <location>
        <begin position="115"/>
        <end position="137"/>
    </location>
</feature>
<feature type="domain" description="OmpR/PhoB-type" evidence="5">
    <location>
        <begin position="6"/>
        <end position="105"/>
    </location>
</feature>
<keyword evidence="4" id="KW-0812">Transmembrane</keyword>
<comment type="caution">
    <text evidence="6">The sequence shown here is derived from an EMBL/GenBank/DDBJ whole genome shotgun (WGS) entry which is preliminary data.</text>
</comment>
<keyword evidence="4" id="KW-0472">Membrane</keyword>
<protein>
    <recommendedName>
        <fullName evidence="5">OmpR/PhoB-type domain-containing protein</fullName>
    </recommendedName>
</protein>
<dbReference type="OrthoDB" id="799930at2"/>
<evidence type="ECO:0000259" key="5">
    <source>
        <dbReference type="PROSITE" id="PS51755"/>
    </source>
</evidence>
<keyword evidence="1 2" id="KW-0238">DNA-binding</keyword>
<dbReference type="CDD" id="cd00383">
    <property type="entry name" value="trans_reg_C"/>
    <property type="match status" value="1"/>
</dbReference>
<evidence type="ECO:0000256" key="2">
    <source>
        <dbReference type="PROSITE-ProRule" id="PRU01091"/>
    </source>
</evidence>
<dbReference type="RefSeq" id="WP_068336265.1">
    <property type="nucleotide sequence ID" value="NZ_LVHF01000033.1"/>
</dbReference>
<dbReference type="AlphaFoldDB" id="A0A178K2A5"/>
<dbReference type="Proteomes" id="UP000078503">
    <property type="component" value="Unassembled WGS sequence"/>
</dbReference>
<reference evidence="6 7" key="1">
    <citation type="submission" date="2016-03" db="EMBL/GenBank/DDBJ databases">
        <title>Photobacterium proteolyticum sp. nov. a protease producing bacterium isolated from ocean sediments of Laizhou Bay.</title>
        <authorList>
            <person name="Li Y."/>
        </authorList>
    </citation>
    <scope>NUCLEOTIDE SEQUENCE [LARGE SCALE GENOMIC DNA]</scope>
    <source>
        <strain evidence="6 7">R-40508</strain>
    </source>
</reference>
<dbReference type="InterPro" id="IPR016032">
    <property type="entry name" value="Sig_transdc_resp-reg_C-effctor"/>
</dbReference>
<feature type="region of interest" description="Disordered" evidence="3">
    <location>
        <begin position="115"/>
        <end position="143"/>
    </location>
</feature>
<evidence type="ECO:0000256" key="1">
    <source>
        <dbReference type="ARBA" id="ARBA00023125"/>
    </source>
</evidence>
<evidence type="ECO:0000313" key="6">
    <source>
        <dbReference type="EMBL" id="OAN11448.1"/>
    </source>
</evidence>
<name>A0A178K2A5_9GAMM</name>
<dbReference type="Gene3D" id="1.25.40.10">
    <property type="entry name" value="Tetratricopeptide repeat domain"/>
    <property type="match status" value="1"/>
</dbReference>
<dbReference type="GO" id="GO:0003677">
    <property type="term" value="F:DNA binding"/>
    <property type="evidence" value="ECO:0007669"/>
    <property type="project" value="UniProtKB-UniRule"/>
</dbReference>
<evidence type="ECO:0000256" key="4">
    <source>
        <dbReference type="SAM" id="Phobius"/>
    </source>
</evidence>
<feature type="DNA-binding region" description="OmpR/PhoB-type" evidence="2">
    <location>
        <begin position="6"/>
        <end position="105"/>
    </location>
</feature>
<sequence length="491" mass="55670">MSSAVNYRLDTDPEIIFIPEQNRLLLNKEERHLEPLQARMLHFFIHNQGKVQSAKMLADAVWERSHVSDNLVRQVISQLRNQLNDQHRPYSIIKTIPKQGYLFDIEVNEIKEATALSNNPKQDTTPPPTSKQETFTAPTEEKRKRAKRQVAVLSLLSVFTLSAMGLGYYALQDSSDNAVQPIINEVNNEHIIPVIFHELVLDQNKDLTIARNVYNYLFFGLNSSNNIVGYHYSQMTSDAKKQLTPEAISLKGWIKETHDGYHIKLLLDNPNLDGKTKELDKTFSKEDFFSAIGDLVLSLKTTISPTASDYGFANHRVTSVNSYNDWQVISKGISLFYQGKNADSFKLLLPEFDKIKQQGRDNYLLDALFAYAASMQYLNDHLDDNKQQALIHAKAAFEKNPRCNIANISLGLALIVNNHSEQAYPYLFYAAENSPSPLSYYLLSVADSQADNPKGAEYNYQRFTRLSHGQSAQLAELKASLQKSNLFPATK</sequence>
<feature type="transmembrane region" description="Helical" evidence="4">
    <location>
        <begin position="150"/>
        <end position="171"/>
    </location>
</feature>
<dbReference type="EMBL" id="LVHF01000033">
    <property type="protein sequence ID" value="OAN11448.1"/>
    <property type="molecule type" value="Genomic_DNA"/>
</dbReference>
<organism evidence="6 7">
    <name type="scientific">Photobacterium jeanii</name>
    <dbReference type="NCBI Taxonomy" id="858640"/>
    <lineage>
        <taxon>Bacteria</taxon>
        <taxon>Pseudomonadati</taxon>
        <taxon>Pseudomonadota</taxon>
        <taxon>Gammaproteobacteria</taxon>
        <taxon>Vibrionales</taxon>
        <taxon>Vibrionaceae</taxon>
        <taxon>Photobacterium</taxon>
    </lineage>
</organism>
<dbReference type="Pfam" id="PF00486">
    <property type="entry name" value="Trans_reg_C"/>
    <property type="match status" value="1"/>
</dbReference>
<keyword evidence="7" id="KW-1185">Reference proteome</keyword>